<feature type="coiled-coil region" evidence="16">
    <location>
        <begin position="523"/>
        <end position="563"/>
    </location>
</feature>
<dbReference type="Pfam" id="PF13892">
    <property type="entry name" value="DBINO"/>
    <property type="match status" value="1"/>
</dbReference>
<keyword evidence="11" id="KW-0804">Transcription</keyword>
<evidence type="ECO:0000256" key="17">
    <source>
        <dbReference type="SAM" id="MobiDB-lite"/>
    </source>
</evidence>
<keyword evidence="12 15" id="KW-0234">DNA repair</keyword>
<dbReference type="PROSITE" id="PS51192">
    <property type="entry name" value="HELICASE_ATP_BIND_1"/>
    <property type="match status" value="1"/>
</dbReference>
<feature type="domain" description="DBINO" evidence="20">
    <location>
        <begin position="452"/>
        <end position="577"/>
    </location>
</feature>
<dbReference type="SMART" id="SM00487">
    <property type="entry name" value="DEXDc"/>
    <property type="match status" value="1"/>
</dbReference>
<sequence length="1465" mass="169224">MSLDVLLNKEDKDISDFSKATTERRATSNSSKVVADARPTKVLDKRHAYLAQLNSEFDRIKRRDSIEQLYQDWKFINLQEFELISEWNQQSKDWQFDNINDSNEPHFKKLYRDMSAIDKEWSEYHYFKNTNLSDIINEKEADEDEDEDEEELEDGEEVMEEEEGKNSKHVNGKTVRGNGVQKSKKKVSTAAIKSEQNNADAVVTADGDEKEGDEKDNENENENDNDNDDEEENDDDDEEEDEMEDLDEEDFAAFEEQDDNEDEDFNPDIEKRRKRSSSSSSSTKLSMNSLSLITSKKINKNITINSDRPKIVRELIKMCNKNKHQKIKKRRFTNCIVTDYNPIDSKLNIKITLKQYHVKRLKKLINDAKREREREEALKNNVGLDGNGLENDEDGSESHKRRKLNNGNANGIDDPAKRKFNTRHGLPTYGMKMNAKEARAIQRHYDNTYTTIWKDMARKDSTKMSRLVQQIQSIRSTNFRKTSSLCAREAKKWQSKNFKQIKDFQTRARRGIREMSNFWKKNEREERDLKKKIEKEAMELAKKEEEEKESKRQAKKLNFLLTQTELYSHFIGRKIKTNELEGNNAPSNDSVNQKNIDISALAPNKNDFHSIDFDNENDEQLRQRAAENASNALAETRAKAKQFDDHANAHGEEDEEDELNFQNPTSLGEITIEQPKILACTLKEYQLKGLNWLANLYDQGINGILADEMGLGKTVQSISVLAHLAENHNIWGPFLVVTPASTLHNWVNEISKFLPEFKILPYWGNANDRKVLRKFWDRKNLRYSRNAPFHVMVTSYQMVVTDANYLQKMKWQYMILDEAQAIKSSQSSRWKNLLSFHCRNRLLLTGTPIQNSMQELWALLHFIMPSLFDSHDEFNEWFSKDIESHAEANTKLNQQQLRRLHMILKPFMLRRVKKNVQSELGDKIEIDVLCDLTQRQAKLYQVLKSQISTNYDAIENAATNDSTSNSTSNSGSDQNLINAVMQFRKVCNHPDLFERADVDSPFSFATFGKTTSMLTASVANNNNGVVNNSNLNLSSANSNNISNRKFTDLIYSSRNPIKYNLPRLVYDDLILPNYNNNVDIVQKLINVKFNIFNSSLNYELCLLLSKLTGETSLNEFFRISNTPLLKKIIEYRDRPRNPNSLILTNKTQELQEVAKKSSSKGVMASLLNVKEITYEDEYLNNIQRGYHPNVSAPPITIEVIGSSHISNSINNELFDPVVTQALSDIPAITQYNMHVNKKISVENFPRTGLFPEPLNKNFSSNISMPSMDRFITESAKLRKLDELLVKLKAEGHRVLIYFQMTKMMDLMEEYLTYKQYNHIRLDGSSKLEDRRDLVHDWQTNPEIFVFLLSTRAGGLGINLTAADTVIFYDSDWNPTIDSQAMDRAHRLGQTRQVTVYRLLVRGTIEERMRDRAKQKEQVQQVVMEGKTQEKNIKTIEVGENDSEVTPESGKNMIQDKVTATASALA</sequence>
<keyword evidence="13" id="KW-0539">Nucleus</keyword>
<comment type="similarity">
    <text evidence="2 15">Belongs to the SNF2/RAD54 helicase family.</text>
</comment>
<evidence type="ECO:0000256" key="7">
    <source>
        <dbReference type="ARBA" id="ARBA00022840"/>
    </source>
</evidence>
<keyword evidence="22" id="KW-1185">Reference proteome</keyword>
<comment type="function">
    <text evidence="15">ATPase component of the INO80 complex which remodels chromatin by shifting nucleosomes and is involved in DNA repair.</text>
</comment>
<dbReference type="GO" id="GO:0003677">
    <property type="term" value="F:DNA binding"/>
    <property type="evidence" value="ECO:0007669"/>
    <property type="project" value="UniProtKB-UniRule"/>
</dbReference>
<proteinExistence type="inferred from homology"/>
<evidence type="ECO:0000256" key="4">
    <source>
        <dbReference type="ARBA" id="ARBA00022741"/>
    </source>
</evidence>
<evidence type="ECO:0000256" key="11">
    <source>
        <dbReference type="ARBA" id="ARBA00023163"/>
    </source>
</evidence>
<comment type="subcellular location">
    <subcellularLocation>
        <location evidence="1 15">Nucleus</location>
    </subcellularLocation>
</comment>
<organism evidence="21 22">
    <name type="scientific">Saccharomyces kudriavzevii (strain ATCC MYA-4449 / AS 2.2408 / CBS 8840 / NBRC 1802 / NCYC 2889)</name>
    <name type="common">Yeast</name>
    <dbReference type="NCBI Taxonomy" id="226230"/>
    <lineage>
        <taxon>Eukaryota</taxon>
        <taxon>Fungi</taxon>
        <taxon>Dikarya</taxon>
        <taxon>Ascomycota</taxon>
        <taxon>Saccharomycotina</taxon>
        <taxon>Saccharomycetes</taxon>
        <taxon>Saccharomycetales</taxon>
        <taxon>Saccharomycetaceae</taxon>
        <taxon>Saccharomyces</taxon>
    </lineage>
</organism>
<feature type="region of interest" description="Disordered" evidence="17">
    <location>
        <begin position="135"/>
        <end position="287"/>
    </location>
</feature>
<feature type="compositionally biased region" description="Basic and acidic residues" evidence="17">
    <location>
        <begin position="369"/>
        <end position="378"/>
    </location>
</feature>
<evidence type="ECO:0000256" key="14">
    <source>
        <dbReference type="ARBA" id="ARBA00049360"/>
    </source>
</evidence>
<evidence type="ECO:0000256" key="3">
    <source>
        <dbReference type="ARBA" id="ARBA00019805"/>
    </source>
</evidence>
<dbReference type="InterPro" id="IPR049730">
    <property type="entry name" value="SNF2/RAD54-like_C"/>
</dbReference>
<feature type="domain" description="Helicase ATP-binding" evidence="18">
    <location>
        <begin position="694"/>
        <end position="866"/>
    </location>
</feature>
<dbReference type="InterPro" id="IPR014001">
    <property type="entry name" value="Helicase_ATP-bd"/>
</dbReference>
<comment type="subunit">
    <text evidence="15">Component of the INO80 chromatin-remodeling complex.</text>
</comment>
<evidence type="ECO:0000259" key="18">
    <source>
        <dbReference type="PROSITE" id="PS51192"/>
    </source>
</evidence>
<keyword evidence="6 15" id="KW-0378">Hydrolase</keyword>
<evidence type="ECO:0000256" key="2">
    <source>
        <dbReference type="ARBA" id="ARBA00007025"/>
    </source>
</evidence>
<dbReference type="GO" id="GO:0042393">
    <property type="term" value="F:histone binding"/>
    <property type="evidence" value="ECO:0007669"/>
    <property type="project" value="TreeGrafter"/>
</dbReference>
<dbReference type="GO" id="GO:0016887">
    <property type="term" value="F:ATP hydrolysis activity"/>
    <property type="evidence" value="ECO:0007669"/>
    <property type="project" value="TreeGrafter"/>
</dbReference>
<dbReference type="InterPro" id="IPR027417">
    <property type="entry name" value="P-loop_NTPase"/>
</dbReference>
<dbReference type="FunFam" id="3.40.50.10810:FF:000022">
    <property type="entry name" value="Blast:Putative DNA helicase Ino80"/>
    <property type="match status" value="1"/>
</dbReference>
<dbReference type="InterPro" id="IPR001650">
    <property type="entry name" value="Helicase_C-like"/>
</dbReference>
<dbReference type="CDD" id="cd18002">
    <property type="entry name" value="DEXQc_INO80"/>
    <property type="match status" value="1"/>
</dbReference>
<dbReference type="PROSITE" id="PS51413">
    <property type="entry name" value="DBINO"/>
    <property type="match status" value="1"/>
</dbReference>
<dbReference type="GO" id="GO:0051276">
    <property type="term" value="P:chromosome organization"/>
    <property type="evidence" value="ECO:0007669"/>
    <property type="project" value="UniProtKB-ARBA"/>
</dbReference>
<protein>
    <recommendedName>
        <fullName evidence="3 15">Chromatin-remodeling ATPase INO80</fullName>
        <ecNumber evidence="15">3.6.4.-</ecNumber>
    </recommendedName>
</protein>
<evidence type="ECO:0000256" key="8">
    <source>
        <dbReference type="ARBA" id="ARBA00023015"/>
    </source>
</evidence>
<keyword evidence="4" id="KW-0547">Nucleotide-binding</keyword>
<keyword evidence="5 15" id="KW-0227">DNA damage</keyword>
<keyword evidence="10" id="KW-0010">Activator</keyword>
<evidence type="ECO:0000256" key="1">
    <source>
        <dbReference type="ARBA" id="ARBA00004123"/>
    </source>
</evidence>
<dbReference type="Pfam" id="PF00271">
    <property type="entry name" value="Helicase_C"/>
    <property type="match status" value="1"/>
</dbReference>
<dbReference type="PANTHER" id="PTHR45685">
    <property type="entry name" value="HELICASE SRCAP-RELATED"/>
    <property type="match status" value="1"/>
</dbReference>
<dbReference type="FunFam" id="3.40.50.300:FF:001269">
    <property type="entry name" value="SNF2 family helicase/ATPase"/>
    <property type="match status" value="1"/>
</dbReference>
<dbReference type="GO" id="GO:0006281">
    <property type="term" value="P:DNA repair"/>
    <property type="evidence" value="ECO:0007669"/>
    <property type="project" value="UniProtKB-UniRule"/>
</dbReference>
<dbReference type="InterPro" id="IPR038718">
    <property type="entry name" value="SNF2-like_sf"/>
</dbReference>
<dbReference type="EC" id="3.6.4.-" evidence="15"/>
<feature type="compositionally biased region" description="Acidic residues" evidence="17">
    <location>
        <begin position="206"/>
        <end position="267"/>
    </location>
</feature>
<evidence type="ECO:0000256" key="12">
    <source>
        <dbReference type="ARBA" id="ARBA00023204"/>
    </source>
</evidence>
<dbReference type="GO" id="GO:0010557">
    <property type="term" value="P:positive regulation of macromolecule biosynthetic process"/>
    <property type="evidence" value="ECO:0007669"/>
    <property type="project" value="UniProtKB-ARBA"/>
</dbReference>
<dbReference type="RefSeq" id="XP_056087641.1">
    <property type="nucleotide sequence ID" value="XM_056227862.1"/>
</dbReference>
<dbReference type="InterPro" id="IPR050520">
    <property type="entry name" value="INO80/SWR1_helicase"/>
</dbReference>
<dbReference type="Gene3D" id="3.40.50.300">
    <property type="entry name" value="P-loop containing nucleotide triphosphate hydrolases"/>
    <property type="match status" value="2"/>
</dbReference>
<dbReference type="EMBL" id="OX365902">
    <property type="protein sequence ID" value="CAI4061634.1"/>
    <property type="molecule type" value="Genomic_DNA"/>
</dbReference>
<dbReference type="Gene3D" id="3.40.50.10810">
    <property type="entry name" value="Tandem AAA-ATPase domain"/>
    <property type="match status" value="1"/>
</dbReference>
<dbReference type="GO" id="GO:0005524">
    <property type="term" value="F:ATP binding"/>
    <property type="evidence" value="ECO:0007669"/>
    <property type="project" value="UniProtKB-UniRule"/>
</dbReference>
<dbReference type="GO" id="GO:0140658">
    <property type="term" value="F:ATP-dependent chromatin remodeler activity"/>
    <property type="evidence" value="ECO:0007669"/>
    <property type="project" value="InterPro"/>
</dbReference>
<dbReference type="InterPro" id="IPR000330">
    <property type="entry name" value="SNF2_N"/>
</dbReference>
<evidence type="ECO:0000256" key="6">
    <source>
        <dbReference type="ARBA" id="ARBA00022801"/>
    </source>
</evidence>
<keyword evidence="8" id="KW-0805">Transcription regulation</keyword>
<feature type="compositionally biased region" description="Low complexity" evidence="17">
    <location>
        <begin position="277"/>
        <end position="287"/>
    </location>
</feature>
<comment type="catalytic activity">
    <reaction evidence="14 15">
        <text>ATP + H2O = ADP + phosphate + H(+)</text>
        <dbReference type="Rhea" id="RHEA:13065"/>
        <dbReference type="ChEBI" id="CHEBI:15377"/>
        <dbReference type="ChEBI" id="CHEBI:15378"/>
        <dbReference type="ChEBI" id="CHEBI:30616"/>
        <dbReference type="ChEBI" id="CHEBI:43474"/>
        <dbReference type="ChEBI" id="CHEBI:456216"/>
    </reaction>
</comment>
<reference evidence="21" key="1">
    <citation type="submission" date="2022-10" db="EMBL/GenBank/DDBJ databases">
        <authorList>
            <person name="Byrne P K."/>
        </authorList>
    </citation>
    <scope>NUCLEOTIDE SEQUENCE</scope>
    <source>
        <strain evidence="21">IFO1802</strain>
    </source>
</reference>
<evidence type="ECO:0000256" key="5">
    <source>
        <dbReference type="ARBA" id="ARBA00022763"/>
    </source>
</evidence>
<dbReference type="SMART" id="SM00490">
    <property type="entry name" value="HELICc"/>
    <property type="match status" value="1"/>
</dbReference>
<dbReference type="Pfam" id="PF00176">
    <property type="entry name" value="SNF2-rel_dom"/>
    <property type="match status" value="1"/>
</dbReference>
<dbReference type="InterPro" id="IPR020838">
    <property type="entry name" value="DBINO"/>
</dbReference>
<evidence type="ECO:0000259" key="20">
    <source>
        <dbReference type="PROSITE" id="PS51413"/>
    </source>
</evidence>
<evidence type="ECO:0000256" key="10">
    <source>
        <dbReference type="ARBA" id="ARBA00023159"/>
    </source>
</evidence>
<evidence type="ECO:0000256" key="9">
    <source>
        <dbReference type="ARBA" id="ARBA00023125"/>
    </source>
</evidence>
<name>A0AA35NT66_SACK1</name>
<dbReference type="PROSITE" id="PS51194">
    <property type="entry name" value="HELICASE_CTER"/>
    <property type="match status" value="1"/>
</dbReference>
<keyword evidence="16" id="KW-0175">Coiled coil</keyword>
<keyword evidence="7 15" id="KW-0067">ATP-binding</keyword>
<feature type="compositionally biased region" description="Acidic residues" evidence="17">
    <location>
        <begin position="140"/>
        <end position="163"/>
    </location>
</feature>
<accession>A0AA35NT66</accession>
<dbReference type="GO" id="GO:0040029">
    <property type="term" value="P:epigenetic regulation of gene expression"/>
    <property type="evidence" value="ECO:0007669"/>
    <property type="project" value="UniProtKB-ARBA"/>
</dbReference>
<dbReference type="InterPro" id="IPR031047">
    <property type="entry name" value="DEXQc_INO80"/>
</dbReference>
<evidence type="ECO:0000313" key="21">
    <source>
        <dbReference type="EMBL" id="CAI4061634.1"/>
    </source>
</evidence>
<dbReference type="GO" id="GO:0031011">
    <property type="term" value="C:Ino80 complex"/>
    <property type="evidence" value="ECO:0007669"/>
    <property type="project" value="UniProtKB-UniRule"/>
</dbReference>
<keyword evidence="9 15" id="KW-0238">DNA-binding</keyword>
<gene>
    <name evidence="21" type="primary">SKDI07G1110</name>
    <name evidence="21" type="ORF">SKDI_07G1110</name>
</gene>
<dbReference type="SUPFAM" id="SSF52540">
    <property type="entry name" value="P-loop containing nucleoside triphosphate hydrolases"/>
    <property type="match status" value="2"/>
</dbReference>
<dbReference type="PANTHER" id="PTHR45685:SF2">
    <property type="entry name" value="CHROMATIN-REMODELING ATPASE INO80"/>
    <property type="match status" value="1"/>
</dbReference>
<evidence type="ECO:0000256" key="13">
    <source>
        <dbReference type="ARBA" id="ARBA00023242"/>
    </source>
</evidence>
<dbReference type="CDD" id="cd18793">
    <property type="entry name" value="SF2_C_SNF"/>
    <property type="match status" value="1"/>
</dbReference>
<comment type="domain">
    <text evidence="15">The DBINO region is involved in binding to DNA.</text>
</comment>
<evidence type="ECO:0000256" key="16">
    <source>
        <dbReference type="SAM" id="Coils"/>
    </source>
</evidence>
<dbReference type="GeneID" id="80923941"/>
<feature type="region of interest" description="Disordered" evidence="17">
    <location>
        <begin position="369"/>
        <end position="428"/>
    </location>
</feature>
<evidence type="ECO:0000256" key="15">
    <source>
        <dbReference type="RuleBase" id="RU368001"/>
    </source>
</evidence>
<dbReference type="GO" id="GO:0006366">
    <property type="term" value="P:transcription by RNA polymerase II"/>
    <property type="evidence" value="ECO:0007669"/>
    <property type="project" value="UniProtKB-ARBA"/>
</dbReference>
<feature type="domain" description="Helicase C-terminal" evidence="19">
    <location>
        <begin position="1279"/>
        <end position="1443"/>
    </location>
</feature>
<evidence type="ECO:0000313" key="22">
    <source>
        <dbReference type="Proteomes" id="UP001162087"/>
    </source>
</evidence>
<evidence type="ECO:0000259" key="19">
    <source>
        <dbReference type="PROSITE" id="PS51194"/>
    </source>
</evidence>
<dbReference type="Proteomes" id="UP001162087">
    <property type="component" value="Chromosome 7"/>
</dbReference>